<name>A0A1I4AFX1_9ACTN</name>
<accession>A0A1I4AFX1</accession>
<feature type="region of interest" description="Disordered" evidence="1">
    <location>
        <begin position="91"/>
        <end position="110"/>
    </location>
</feature>
<dbReference type="InterPro" id="IPR046193">
    <property type="entry name" value="DUF6221"/>
</dbReference>
<evidence type="ECO:0000313" key="3">
    <source>
        <dbReference type="Proteomes" id="UP000199152"/>
    </source>
</evidence>
<evidence type="ECO:0000313" key="2">
    <source>
        <dbReference type="EMBL" id="SFK55264.1"/>
    </source>
</evidence>
<dbReference type="AlphaFoldDB" id="A0A1I4AFX1"/>
<gene>
    <name evidence="2" type="ORF">SAMN04488085_102218</name>
</gene>
<sequence>MENLPAFLLARITEDESAARAAVRVIDSRETAGWYWSGAGDAVFLDGTSVPVACGPWKQLMDQASARHIVRNDPERVLAECDAKRRILSAHRSAQDAVTATAGDDPTPSEPLGAVEALGLVLRFMAVPYADHPEYNPEWMP</sequence>
<dbReference type="RefSeq" id="WP_091321425.1">
    <property type="nucleotide sequence ID" value="NZ_FOSW01000002.1"/>
</dbReference>
<dbReference type="Pfam" id="PF19730">
    <property type="entry name" value="DUF6221"/>
    <property type="match status" value="1"/>
</dbReference>
<dbReference type="Proteomes" id="UP000199152">
    <property type="component" value="Unassembled WGS sequence"/>
</dbReference>
<evidence type="ECO:0000256" key="1">
    <source>
        <dbReference type="SAM" id="MobiDB-lite"/>
    </source>
</evidence>
<protein>
    <submittedName>
        <fullName evidence="2">Uncharacterized protein</fullName>
    </submittedName>
</protein>
<proteinExistence type="predicted"/>
<dbReference type="EMBL" id="FOSW01000002">
    <property type="protein sequence ID" value="SFK55264.1"/>
    <property type="molecule type" value="Genomic_DNA"/>
</dbReference>
<organism evidence="2 3">
    <name type="scientific">Geodermatophilus ruber</name>
    <dbReference type="NCBI Taxonomy" id="504800"/>
    <lineage>
        <taxon>Bacteria</taxon>
        <taxon>Bacillati</taxon>
        <taxon>Actinomycetota</taxon>
        <taxon>Actinomycetes</taxon>
        <taxon>Geodermatophilales</taxon>
        <taxon>Geodermatophilaceae</taxon>
        <taxon>Geodermatophilus</taxon>
    </lineage>
</organism>
<keyword evidence="3" id="KW-1185">Reference proteome</keyword>
<dbReference type="InParanoid" id="A0A1I4AFX1"/>
<reference evidence="2 3" key="1">
    <citation type="submission" date="2016-10" db="EMBL/GenBank/DDBJ databases">
        <authorList>
            <person name="de Groot N.N."/>
        </authorList>
    </citation>
    <scope>NUCLEOTIDE SEQUENCE [LARGE SCALE GENOMIC DNA]</scope>
    <source>
        <strain evidence="2 3">DSM 45317</strain>
    </source>
</reference>
<dbReference type="OrthoDB" id="4290974at2"/>